<dbReference type="OrthoDB" id="9963103at2"/>
<sequence length="71" mass="7761">MQDLTITEAASHRSANELRVVSINKNPQQTEPSDKHFTKLINGEPGVNAPARTHYPRSYSPDGPGGNYQGL</sequence>
<evidence type="ECO:0000313" key="2">
    <source>
        <dbReference type="EMBL" id="ANE52949.1"/>
    </source>
</evidence>
<reference evidence="2 3" key="2">
    <citation type="journal article" date="2016" name="Int. J. Syst. Evol. Microbiol.">
        <title>Flavisolibacter tropicus sp. nov., isolated from tropical soil.</title>
        <authorList>
            <person name="Lee J.J."/>
            <person name="Kang M.S."/>
            <person name="Kim G.S."/>
            <person name="Lee C.S."/>
            <person name="Lim S."/>
            <person name="Lee J."/>
            <person name="Roh S.H."/>
            <person name="Kang H."/>
            <person name="Ha J.M."/>
            <person name="Bae S."/>
            <person name="Jung H.Y."/>
            <person name="Kim M.K."/>
        </authorList>
    </citation>
    <scope>NUCLEOTIDE SEQUENCE [LARGE SCALE GENOMIC DNA]</scope>
    <source>
        <strain evidence="2 3">LCS9</strain>
    </source>
</reference>
<keyword evidence="3" id="KW-1185">Reference proteome</keyword>
<dbReference type="KEGG" id="fla:SY85_23205"/>
<reference evidence="3" key="1">
    <citation type="submission" date="2015-01" db="EMBL/GenBank/DDBJ databases">
        <title>Flavisolibacter sp./LCS9/ whole genome sequencing.</title>
        <authorList>
            <person name="Kim M.K."/>
            <person name="Srinivasan S."/>
            <person name="Lee J.-J."/>
        </authorList>
    </citation>
    <scope>NUCLEOTIDE SEQUENCE [LARGE SCALE GENOMIC DNA]</scope>
    <source>
        <strain evidence="3">LCS9</strain>
    </source>
</reference>
<name>A0A172U0R1_9BACT</name>
<evidence type="ECO:0000313" key="3">
    <source>
        <dbReference type="Proteomes" id="UP000077177"/>
    </source>
</evidence>
<feature type="region of interest" description="Disordered" evidence="1">
    <location>
        <begin position="43"/>
        <end position="71"/>
    </location>
</feature>
<dbReference type="RefSeq" id="WP_066408313.1">
    <property type="nucleotide sequence ID" value="NZ_CP011390.1"/>
</dbReference>
<dbReference type="Proteomes" id="UP000077177">
    <property type="component" value="Chromosome"/>
</dbReference>
<protein>
    <submittedName>
        <fullName evidence="2">Uncharacterized protein</fullName>
    </submittedName>
</protein>
<organism evidence="2 3">
    <name type="scientific">Flavisolibacter tropicus</name>
    <dbReference type="NCBI Taxonomy" id="1492898"/>
    <lineage>
        <taxon>Bacteria</taxon>
        <taxon>Pseudomonadati</taxon>
        <taxon>Bacteroidota</taxon>
        <taxon>Chitinophagia</taxon>
        <taxon>Chitinophagales</taxon>
        <taxon>Chitinophagaceae</taxon>
        <taxon>Flavisolibacter</taxon>
    </lineage>
</organism>
<dbReference type="AlphaFoldDB" id="A0A172U0R1"/>
<accession>A0A172U0R1</accession>
<dbReference type="EMBL" id="CP011390">
    <property type="protein sequence ID" value="ANE52949.1"/>
    <property type="molecule type" value="Genomic_DNA"/>
</dbReference>
<evidence type="ECO:0000256" key="1">
    <source>
        <dbReference type="SAM" id="MobiDB-lite"/>
    </source>
</evidence>
<proteinExistence type="predicted"/>
<gene>
    <name evidence="2" type="ORF">SY85_23205</name>
</gene>